<organism evidence="4">
    <name type="scientific">viral metagenome</name>
    <dbReference type="NCBI Taxonomy" id="1070528"/>
    <lineage>
        <taxon>unclassified sequences</taxon>
        <taxon>metagenomes</taxon>
        <taxon>organismal metagenomes</taxon>
    </lineage>
</organism>
<proteinExistence type="predicted"/>
<sequence length="1335" mass="145019">MIEKCSIGNMSYNIQNITLIILILILIIVIIYYLKNSSTKHNELIEKYTTPTDIKSDESYNTHSAIANSEINSQFPTSGTEVTLRPCQVQFNNTFDNANNTVRYFYQDGWQEIATIKEPGLNSTYIDVPEKIISRSNETNQDAITNYSERSKCFRRITATDNKYRYRGNALINYSTGIHSQLKVGPSGVNENYMEMKFNLGTSQEERNSYFTNLKNSICSLIYTDKLGGTSLDNLGLYRLTLDADNTIIAINQITINSTNNHIFTVSPTTSFADLLSSTSTISYVYSNGNFIFQNNSSLSDTTNDINIRIYNFNRELLCSHIQNNIKSYKIIDNKVIDANKIVNVSNASVSLNIENTSFPNAASSYASKNAIKTDIEERIKTEIAIANADAISKETAANTNITTYTTARDTFLTSINTRDKFLDKIFDNTIAVSRRNFLVSTSGLINGLKLNTLAYKVEDISSDETILNSSEEPSFQKIINNTPANIDTVEIYTDTSISYTKTFDTKIACEILIVGGGGGGGGGIGGGGGGGAVVHLPDIELPAGTYTIKVGNGGVGRQRYYASDNGSPSSIVNSNNTIRIIAEGGGGTTGGHDQGQGSVGGSGGGAAGPNSKILNGGAKGTSSSLGGFVGGIYGNPGGSNTDIRRTDWTNAPGGGGAGAAAANIAPSSGVPGNGGDGKSFNITGRNIFYGGGGGGGGHPTFGIGGKGGGGNGTSYTNYGNGGNGQANTGGGGGGGAWSETVGGNGGSGIVIIRYKNVPQPDGDDKQITLKYDNDNLFAWYNFDNNYNDASGNGNNLTNHGTSIITAQKIDGKAIEFDNTDYLEFPATMNPYTIWNGNGITFSFWVRFTAHSNWARIIDIQSGGYVHNGILISANSTHGPIGSGAELSFFCNGTVFWYYNDDLVTRLGNWHHIVFSIDKNGRWDIYLNNVRINNAEVAPVPNIPYNLRYINKSVYHWDGQWKGQMDDFRIYKTSLSVSEVAQLYNKTRTLPSNIYRATLPIQTSVTLNGEAKTLDAGIYNITMGPLKTVIKKHNTDVEIGTYAHTDGNKFIFKYATSRSLQQLHNLDTPFSGAVDTIVEDRRYFLGDKTLDMTTKYEVYIYHRSNITHSITLYADTRLLNDTTDYIASSVVDEVVSNKIYLFTYTITIKENIDGNIYLKSDKPIFYIDETNRANFNDTTDTQFSDNVNNLKTSGSATLTSLNNMFDISTANAAKATAVEQKITYNIATTPGIQSPLSINKNSSTISLADENSLDNLKTTYNNIHNYNESSGGALTAKINTYTFGSILNPTATDIEEYISYEYPTEPSADKLTPSSRTTAFDIKSNATKYIYFKKI</sequence>
<protein>
    <recommendedName>
        <fullName evidence="3">Glycine-rich domain-containing protein</fullName>
    </recommendedName>
</protein>
<evidence type="ECO:0000256" key="1">
    <source>
        <dbReference type="SAM" id="MobiDB-lite"/>
    </source>
</evidence>
<dbReference type="Pfam" id="PF13385">
    <property type="entry name" value="Laminin_G_3"/>
    <property type="match status" value="1"/>
</dbReference>
<dbReference type="Pfam" id="PF21722">
    <property type="entry name" value="Gly_rich_2"/>
    <property type="match status" value="1"/>
</dbReference>
<feature type="domain" description="Glycine-rich" evidence="3">
    <location>
        <begin position="500"/>
        <end position="756"/>
    </location>
</feature>
<evidence type="ECO:0000313" key="4">
    <source>
        <dbReference type="EMBL" id="QHU27763.1"/>
    </source>
</evidence>
<evidence type="ECO:0000256" key="2">
    <source>
        <dbReference type="SAM" id="Phobius"/>
    </source>
</evidence>
<reference evidence="4" key="1">
    <citation type="journal article" date="2020" name="Nature">
        <title>Giant virus diversity and host interactions through global metagenomics.</title>
        <authorList>
            <person name="Schulz F."/>
            <person name="Roux S."/>
            <person name="Paez-Espino D."/>
            <person name="Jungbluth S."/>
            <person name="Walsh D.A."/>
            <person name="Denef V.J."/>
            <person name="McMahon K.D."/>
            <person name="Konstantinidis K.T."/>
            <person name="Eloe-Fadrosh E.A."/>
            <person name="Kyrpides N.C."/>
            <person name="Woyke T."/>
        </authorList>
    </citation>
    <scope>NUCLEOTIDE SEQUENCE</scope>
    <source>
        <strain evidence="4">GVMAG-M-3300027769-26</strain>
    </source>
</reference>
<keyword evidence="2" id="KW-1133">Transmembrane helix</keyword>
<feature type="compositionally biased region" description="Gly residues" evidence="1">
    <location>
        <begin position="585"/>
        <end position="608"/>
    </location>
</feature>
<dbReference type="SUPFAM" id="SSF49899">
    <property type="entry name" value="Concanavalin A-like lectins/glucanases"/>
    <property type="match status" value="1"/>
</dbReference>
<dbReference type="Gene3D" id="2.60.120.200">
    <property type="match status" value="1"/>
</dbReference>
<dbReference type="EMBL" id="MN740462">
    <property type="protein sequence ID" value="QHU27763.1"/>
    <property type="molecule type" value="Genomic_DNA"/>
</dbReference>
<evidence type="ECO:0000259" key="3">
    <source>
        <dbReference type="Pfam" id="PF21722"/>
    </source>
</evidence>
<feature type="transmembrane region" description="Helical" evidence="2">
    <location>
        <begin position="12"/>
        <end position="34"/>
    </location>
</feature>
<name>A0A6C0LB11_9ZZZZ</name>
<dbReference type="InterPro" id="IPR049304">
    <property type="entry name" value="Gly_rich_dom"/>
</dbReference>
<keyword evidence="2" id="KW-0472">Membrane</keyword>
<feature type="region of interest" description="Disordered" evidence="1">
    <location>
        <begin position="585"/>
        <end position="619"/>
    </location>
</feature>
<keyword evidence="2" id="KW-0812">Transmembrane</keyword>
<dbReference type="InterPro" id="IPR013320">
    <property type="entry name" value="ConA-like_dom_sf"/>
</dbReference>
<accession>A0A6C0LB11</accession>